<dbReference type="Gene3D" id="2.60.40.10">
    <property type="entry name" value="Immunoglobulins"/>
    <property type="match status" value="2"/>
</dbReference>
<keyword evidence="4" id="KW-1185">Reference proteome</keyword>
<protein>
    <recommendedName>
        <fullName evidence="2">CARDB domain-containing protein</fullName>
    </recommendedName>
</protein>
<comment type="caution">
    <text evidence="3">The sequence shown here is derived from an EMBL/GenBank/DDBJ whole genome shotgun (WGS) entry which is preliminary data.</text>
</comment>
<evidence type="ECO:0000259" key="2">
    <source>
        <dbReference type="Pfam" id="PF07705"/>
    </source>
</evidence>
<name>A0A1S8CVJ1_9GAMM</name>
<dbReference type="InterPro" id="IPR011635">
    <property type="entry name" value="CARDB"/>
</dbReference>
<dbReference type="Pfam" id="PF07705">
    <property type="entry name" value="CARDB"/>
    <property type="match status" value="1"/>
</dbReference>
<dbReference type="InterPro" id="IPR013783">
    <property type="entry name" value="Ig-like_fold"/>
</dbReference>
<dbReference type="EMBL" id="MLCN01000017">
    <property type="protein sequence ID" value="ONG40517.1"/>
    <property type="molecule type" value="Genomic_DNA"/>
</dbReference>
<dbReference type="Proteomes" id="UP000192132">
    <property type="component" value="Unassembled WGS sequence"/>
</dbReference>
<dbReference type="SUPFAM" id="SSF49452">
    <property type="entry name" value="Starch-binding domain-like"/>
    <property type="match status" value="1"/>
</dbReference>
<dbReference type="InterPro" id="IPR008969">
    <property type="entry name" value="CarboxyPept-like_regulatory"/>
</dbReference>
<dbReference type="InterPro" id="IPR028994">
    <property type="entry name" value="Integrin_alpha_N"/>
</dbReference>
<dbReference type="InterPro" id="IPR008930">
    <property type="entry name" value="Terpenoid_cyclase/PrenylTrfase"/>
</dbReference>
<dbReference type="CDD" id="cd00688">
    <property type="entry name" value="ISOPREN_C2_like"/>
    <property type="match status" value="1"/>
</dbReference>
<feature type="domain" description="CARDB" evidence="2">
    <location>
        <begin position="716"/>
        <end position="831"/>
    </location>
</feature>
<dbReference type="PANTHER" id="PTHR45460">
    <property type="entry name" value="SIMILAR TO CYSTEINE PROTEINASE"/>
    <property type="match status" value="1"/>
</dbReference>
<gene>
    <name evidence="3" type="ORF">BKE30_07120</name>
</gene>
<sequence length="2261" mass="241665">MAESIQTTQELTHTLNLFQQSLAGNVNVAALLQDEHSTELLSRAAMMAKLQQQSPSIYLTELKSAQNDDGGFGHLEGWQSNSLDTAYVLIALAETGFIDGLSAEAEKQQWQTIRAKALDYLKTQQQADGSYQVLSVDKLYVSAYVLSALTKGVGLKPDLAPSIKNLVNYLEHSQITPGQWSSHSQGLFLDALVAEALHPYHNSQNQSVEAAFRQRALAQQTSDGSWQADPYTTALVLRSLKFQATTVQNPITSSIQLQVIDAETGLALSGVSLSSITPPLSQTSDINGQIAIATVPAGQIRFSLQRDGYAGIQFDITLQQGERLNLGQIRLSRAINTTTAQIQGKVLDSLTGAGIAGALVTVVMLDGNGQPTTPQTVLTGTDGSYQVVLSQGGSFGIDIRKDGYAPVQGNGAVPNGNIAVFSPKLNTLANNVASAQGKVVDEQGQPLNGVNILEGNSIVATTDAQGLFSITNMQAGSKQWVIRKPGYLQATISAGVQAGQNLNIGTISLPLQTGSGDPTTPPQTTVATGDIVVKALDSRNNEAISGINIVAELLDSQNNVIQQQSFKPGEASANVATLSLPAGKWRLTVKHPAYQSASQLLTLTANQTLNYQPALILNAYGITGTVVDSLSNKPIVSAPVRLIHGTTKAVIYTGQTDTNGRFTAPANITAQDIQLEINPATYLATTRFISRDAQPDSTLDLGEIRLRPQSAEIVLPDLTINKINSSAIQTDLQKLTVSGTVTAEIVNKGNAALTASQITLTAFEDGNFNRTLDDGEQILGSAAFNNALAVNTTSQVTVPVQGKLRFRDAPIAVMVDSQNKLAEKDEKNNVRLSSDALEIKPQKGTLEAQVLWGANYYSDSGAVVAPLQDSNQDGVVGTGDVSSIIVYSGGIYRVINGKTGQLEFSINAGFGGQELAAIGDVDNDHLPEIIVPTSNGISVYSNLGVLKKTISASGMATSGWSSDAYHPILADLDQDGEAEIIQNNKIFSYNKGLVLNNLASGQSQAVADVNGDGYLDIIGLSGATDRFGKLLYNFKSKTGSTLTLKFFAIGDVLGTGKPQIVSIYGSQVYLFDARTGAEIAAYNAPSSQGGSPVIADFDGDGVADIGVARTYNYVAMRGDGSVIWSTPIADGSGGTGSTVFDFDNDGQSEAVHFDEQNLRIYDSKTGLERIKIPNSTATAHEYPVVADVDADGHADIVITSGSGNGVRVISSKNKDWADTRNIWNQYSYHVTNINNDLSIPTHEANSWEAHNTYRANLLLNQNATAASDLTTSYLRFKDSGIFSPSTLTARIGNAGGKDVAVGTPVSFYRIPPAVNGVASQPQLIKTVTLTQPLLASHYEDISVDYAGDMASFGELVVVANDAGAGLDSLTGIPVNSPNSAGVVQEYTRANNLARLTFGSGFQSYSLDGLIDKTSYGAGDTVNISAIPTNLGSLTSDVIIKTRIVDSAGNTVATLADQTATLAGSVLGDGSNTKTLHIPWAVGQSRTGNYRVVIELVRDGWLGQETVATVERSFNVVSSASAVGLTANTVQVDKTRYQAGDTINITSRLQNTASNEIATSRTVTLELVDPLGNIIWTQTTNYDPLAPNGLIDKTFPVVLTQAIAGNYTVRSTQHAPDGSQSNQTVTRGFNVLGSTQSGIGIAGQIQGAASVDVGNAISFNWSLANPGNSAINDLNTRIILMDSQSGDLMGSPVYSGSQSMAAGASTPVQVARWVSQGNPEQRLTAILQVQLDQPNLPEAERWKTIANTSFKLTVPPLKVSFDESHKSAKPLLVYYSCHEGWWDVLSGWILGRYDYGCFDEREKQVKTYLDRINVPYTMVREPWQFRDRLHSGVYGQYWLLGAVEQLSPHTYKEVRESTYLGDNLLTDNGLLSWQNANLMALAGVRYRGRIQLNDGIITPQPANAGLPALLTKPESGELATTPLQTTTARRGQPVAANWPVLLEPLTSYTQLSATFSASKKLGLQVDACYEAGAKPNSYFHTVKDYPAVATAPYGRGRPVALAFDLPASLTLANGGKLPAAGELPHASQKRWDYALTELLVNRQALARSSYVSAEPVQVPITLENQSNQERTLQVDVELPSGSSWLGRQGGTRNLPAAAQAQTKISYQLTIAANSKTTELVALRLPSTSGTHVVRTTVSSISGTGSATSTTLLAQQENRYLVRSLDERLTLLKQSINNWNSSPGASWLQLGKLKTDLFLLDQYYRYGQWELAILQAGHVSDDLANMQSAKDSRIVSNRIELDEFLRGLQIRWYLQRNGQRLAP</sequence>
<evidence type="ECO:0000313" key="4">
    <source>
        <dbReference type="Proteomes" id="UP000192132"/>
    </source>
</evidence>
<dbReference type="SUPFAM" id="SSF49464">
    <property type="entry name" value="Carboxypeptidase regulatory domain-like"/>
    <property type="match status" value="2"/>
</dbReference>
<dbReference type="InterPro" id="IPR013784">
    <property type="entry name" value="Carb-bd-like_fold"/>
</dbReference>
<dbReference type="STRING" id="1907941.BKE30_07120"/>
<keyword evidence="1" id="KW-0732">Signal</keyword>
<organism evidence="3 4">
    <name type="scientific">Alkanindiges hydrocarboniclasticus</name>
    <dbReference type="NCBI Taxonomy" id="1907941"/>
    <lineage>
        <taxon>Bacteria</taxon>
        <taxon>Pseudomonadati</taxon>
        <taxon>Pseudomonadota</taxon>
        <taxon>Gammaproteobacteria</taxon>
        <taxon>Moraxellales</taxon>
        <taxon>Moraxellaceae</taxon>
        <taxon>Alkanindiges</taxon>
    </lineage>
</organism>
<dbReference type="Pfam" id="PF13517">
    <property type="entry name" value="FG-GAP_3"/>
    <property type="match status" value="1"/>
</dbReference>
<dbReference type="Gene3D" id="2.60.40.1120">
    <property type="entry name" value="Carboxypeptidase-like, regulatory domain"/>
    <property type="match status" value="3"/>
</dbReference>
<dbReference type="Pfam" id="PF13620">
    <property type="entry name" value="CarboxypepD_reg"/>
    <property type="match status" value="1"/>
</dbReference>
<dbReference type="InterPro" id="IPR013517">
    <property type="entry name" value="FG-GAP"/>
</dbReference>
<dbReference type="PROSITE" id="PS00018">
    <property type="entry name" value="EF_HAND_1"/>
    <property type="match status" value="1"/>
</dbReference>
<reference evidence="3 4" key="1">
    <citation type="submission" date="2016-10" db="EMBL/GenBank/DDBJ databases">
        <title>Draft Genome sequence of Alkanindiges sp. strain H1.</title>
        <authorList>
            <person name="Subhash Y."/>
            <person name="Lee S."/>
        </authorList>
    </citation>
    <scope>NUCLEOTIDE SEQUENCE [LARGE SCALE GENOMIC DNA]</scope>
    <source>
        <strain evidence="3 4">H1</strain>
    </source>
</reference>
<evidence type="ECO:0000313" key="3">
    <source>
        <dbReference type="EMBL" id="ONG40517.1"/>
    </source>
</evidence>
<dbReference type="GO" id="GO:0030246">
    <property type="term" value="F:carbohydrate binding"/>
    <property type="evidence" value="ECO:0007669"/>
    <property type="project" value="InterPro"/>
</dbReference>
<dbReference type="InterPro" id="IPR018247">
    <property type="entry name" value="EF_Hand_1_Ca_BS"/>
</dbReference>
<dbReference type="SUPFAM" id="SSF69318">
    <property type="entry name" value="Integrin alpha N-terminal domain"/>
    <property type="match status" value="2"/>
</dbReference>
<accession>A0A1S8CVJ1</accession>
<proteinExistence type="predicted"/>
<dbReference type="PANTHER" id="PTHR45460:SF2">
    <property type="entry name" value="ALPHA 1,3 GLUCANASE, GH71 FAMILY (EUROFUNG)"/>
    <property type="match status" value="1"/>
</dbReference>
<dbReference type="Gene3D" id="1.50.10.20">
    <property type="match status" value="1"/>
</dbReference>
<evidence type="ECO:0000256" key="1">
    <source>
        <dbReference type="ARBA" id="ARBA00022729"/>
    </source>
</evidence>
<dbReference type="SUPFAM" id="SSF48239">
    <property type="entry name" value="Terpenoid cyclases/Protein prenyltransferases"/>
    <property type="match status" value="1"/>
</dbReference>